<dbReference type="Gene3D" id="3.30.200.20">
    <property type="entry name" value="Phosphorylase Kinase, domain 1"/>
    <property type="match status" value="1"/>
</dbReference>
<dbReference type="InterPro" id="IPR002575">
    <property type="entry name" value="Aminoglycoside_PTrfase"/>
</dbReference>
<comment type="caution">
    <text evidence="4">The sequence shown here is derived from an EMBL/GenBank/DDBJ whole genome shotgun (WGS) entry which is preliminary data.</text>
</comment>
<keyword evidence="2" id="KW-0067">ATP-binding</keyword>
<dbReference type="InterPro" id="IPR011009">
    <property type="entry name" value="Kinase-like_dom_sf"/>
</dbReference>
<dbReference type="Pfam" id="PF01636">
    <property type="entry name" value="APH"/>
    <property type="match status" value="1"/>
</dbReference>
<organism evidence="4">
    <name type="scientific">mine drainage metagenome</name>
    <dbReference type="NCBI Taxonomy" id="410659"/>
    <lineage>
        <taxon>unclassified sequences</taxon>
        <taxon>metagenomes</taxon>
        <taxon>ecological metagenomes</taxon>
    </lineage>
</organism>
<dbReference type="Gene3D" id="3.90.1200.10">
    <property type="match status" value="1"/>
</dbReference>
<gene>
    <name evidence="4" type="ORF">CARN2_0501</name>
</gene>
<sequence length="365" mass="40652">MPQPHPLQSTPQTPAVPADARLQALYAWLATAPSGMQVDVASLQPASSDASFRRYFRVQFAAPAAGSCIVMDAPPPQENIRPFLQVDALLRAGGISAPQVLASDAQQGFILLSDLGCTTYLQALQAARAAGDRPRCLALMLDAMDTLVRLQALPAPELPAYDATRLRTELELFPHWYVGQHLGATLSADEQAGLQQVFGALLANNMAQPQVLVHRDYHSRNLMLLDAGQEQGNPGVLDFQDAVIGPITYDLASLLRDAYIAWPEEQQLDWAIRYWERARKAALPVDADFSVFYRDFEWMGLQRHLKVLGIFARLWHRDGKAQYLDDLPMVLAYTRATAARYHDFNPLMRLLDRLQGVQPRTAYTF</sequence>
<protein>
    <submittedName>
        <fullName evidence="4">Putative phosphotransferase involved in cell wall biosynthesis</fullName>
    </submittedName>
</protein>
<dbReference type="PANTHER" id="PTHR33540:SF1">
    <property type="entry name" value="N-ACETYLMURAMATE_N-ACETYLGLUCOSAMINE KINASE"/>
    <property type="match status" value="1"/>
</dbReference>
<evidence type="ECO:0000256" key="2">
    <source>
        <dbReference type="ARBA" id="ARBA00022840"/>
    </source>
</evidence>
<accession>E6PJL6</accession>
<keyword evidence="4" id="KW-0808">Transferase</keyword>
<evidence type="ECO:0000259" key="3">
    <source>
        <dbReference type="Pfam" id="PF01636"/>
    </source>
</evidence>
<keyword evidence="1" id="KW-0547">Nucleotide-binding</keyword>
<reference evidence="4" key="1">
    <citation type="submission" date="2009-10" db="EMBL/GenBank/DDBJ databases">
        <title>Diversity of trophic interactions inside an arsenic-rich microbial ecosystem.</title>
        <authorList>
            <person name="Bertin P.N."/>
            <person name="Heinrich-Salmeron A."/>
            <person name="Pelletier E."/>
            <person name="Goulhen-Chollet F."/>
            <person name="Arsene-Ploetze F."/>
            <person name="Gallien S."/>
            <person name="Calteau A."/>
            <person name="Vallenet D."/>
            <person name="Casiot C."/>
            <person name="Chane-Woon-Ming B."/>
            <person name="Giloteaux L."/>
            <person name="Barakat M."/>
            <person name="Bonnefoy V."/>
            <person name="Bruneel O."/>
            <person name="Chandler M."/>
            <person name="Cleiss J."/>
            <person name="Duran R."/>
            <person name="Elbaz-Poulichet F."/>
            <person name="Fonknechten N."/>
            <person name="Lauga B."/>
            <person name="Mornico D."/>
            <person name="Ortet P."/>
            <person name="Schaeffer C."/>
            <person name="Siguier P."/>
            <person name="Alexander Thil Smith A."/>
            <person name="Van Dorsselaer A."/>
            <person name="Weissenbach J."/>
            <person name="Medigue C."/>
            <person name="Le Paslier D."/>
        </authorList>
    </citation>
    <scope>NUCLEOTIDE SEQUENCE</scope>
</reference>
<dbReference type="PANTHER" id="PTHR33540">
    <property type="entry name" value="TRNA THREONYLCARBAMOYLADENOSINE BIOSYNTHESIS PROTEIN TSAE"/>
    <property type="match status" value="1"/>
</dbReference>
<dbReference type="GO" id="GO:0016740">
    <property type="term" value="F:transferase activity"/>
    <property type="evidence" value="ECO:0007669"/>
    <property type="project" value="UniProtKB-KW"/>
</dbReference>
<feature type="domain" description="Aminoglycoside phosphotransferase" evidence="3">
    <location>
        <begin position="43"/>
        <end position="279"/>
    </location>
</feature>
<evidence type="ECO:0000313" key="4">
    <source>
        <dbReference type="EMBL" id="CBH95114.1"/>
    </source>
</evidence>
<dbReference type="AlphaFoldDB" id="E6PJL6"/>
<evidence type="ECO:0000256" key="1">
    <source>
        <dbReference type="ARBA" id="ARBA00022741"/>
    </source>
</evidence>
<dbReference type="GO" id="GO:0005524">
    <property type="term" value="F:ATP binding"/>
    <property type="evidence" value="ECO:0007669"/>
    <property type="project" value="UniProtKB-KW"/>
</dbReference>
<proteinExistence type="predicted"/>
<dbReference type="SUPFAM" id="SSF56112">
    <property type="entry name" value="Protein kinase-like (PK-like)"/>
    <property type="match status" value="1"/>
</dbReference>
<name>E6PJL6_9ZZZZ</name>
<dbReference type="EMBL" id="CABM01000001">
    <property type="protein sequence ID" value="CBH95114.1"/>
    <property type="molecule type" value="Genomic_DNA"/>
</dbReference>